<dbReference type="VEuPathDB" id="TriTrypDB:TcCLB.506777.110"/>
<feature type="coiled-coil region" evidence="1">
    <location>
        <begin position="31"/>
        <end position="95"/>
    </location>
</feature>
<protein>
    <submittedName>
        <fullName evidence="2">Uncharacterized protein</fullName>
    </submittedName>
</protein>
<dbReference type="VEuPathDB" id="TriTrypDB:TcG_03396"/>
<gene>
    <name evidence="2" type="ORF">C4B63_70g60</name>
</gene>
<dbReference type="VEuPathDB" id="TriTrypDB:C4B63_70g60"/>
<dbReference type="VEuPathDB" id="TriTrypDB:C3747_43g43"/>
<reference evidence="2 3" key="1">
    <citation type="journal article" date="2018" name="Microb. Genom.">
        <title>Expanding an expanded genome: long-read sequencing of Trypanosoma cruzi.</title>
        <authorList>
            <person name="Berna L."/>
            <person name="Rodriguez M."/>
            <person name="Chiribao M.L."/>
            <person name="Parodi-Talice A."/>
            <person name="Pita S."/>
            <person name="Rijo G."/>
            <person name="Alvarez-Valin F."/>
            <person name="Robello C."/>
        </authorList>
    </citation>
    <scope>NUCLEOTIDE SEQUENCE [LARGE SCALE GENOMIC DNA]</scope>
    <source>
        <strain evidence="2 3">Dm28c</strain>
    </source>
</reference>
<dbReference type="AlphaFoldDB" id="A0A2V2UZF3"/>
<dbReference type="Proteomes" id="UP000246121">
    <property type="component" value="Unassembled WGS sequence"/>
</dbReference>
<dbReference type="VEuPathDB" id="TriTrypDB:TCDM_00582"/>
<evidence type="ECO:0000313" key="2">
    <source>
        <dbReference type="EMBL" id="PWU88646.1"/>
    </source>
</evidence>
<keyword evidence="1" id="KW-0175">Coiled coil</keyword>
<name>A0A2V2UZF3_TRYCR</name>
<dbReference type="VEuPathDB" id="TriTrypDB:Tc_MARK_566"/>
<dbReference type="VEuPathDB" id="TriTrypDB:BCY84_12931"/>
<evidence type="ECO:0000313" key="3">
    <source>
        <dbReference type="Proteomes" id="UP000246121"/>
    </source>
</evidence>
<proteinExistence type="predicted"/>
<accession>A0A2V2UZF3</accession>
<dbReference type="VEuPathDB" id="TriTrypDB:TcCL_ESM01261"/>
<sequence>MKALDVSEATMPLIELLVSLNGKVSEGQEAFVEISAELQRCQHELQEANSRLSEAETKADSLPSPELVAELEAKNSQLEEKCDLLRKEIKRQRETFQRDRALQGLSSTSATQEDGGVNLRSAAGVIFERDMLSLANQQSQRDNEIRRLRVQLQILRRRMRR</sequence>
<evidence type="ECO:0000256" key="1">
    <source>
        <dbReference type="SAM" id="Coils"/>
    </source>
</evidence>
<dbReference type="VEuPathDB" id="TriTrypDB:TcCLB.504113.20"/>
<dbReference type="VEuPathDB" id="TriTrypDB:ECC02_002857"/>
<comment type="caution">
    <text evidence="2">The sequence shown here is derived from an EMBL/GenBank/DDBJ whole genome shotgun (WGS) entry which is preliminary data.</text>
</comment>
<dbReference type="EMBL" id="PRFA01000070">
    <property type="protein sequence ID" value="PWU88646.1"/>
    <property type="molecule type" value="Genomic_DNA"/>
</dbReference>
<dbReference type="VEuPathDB" id="TriTrypDB:TcYC6_0044410"/>
<organism evidence="2 3">
    <name type="scientific">Trypanosoma cruzi</name>
    <dbReference type="NCBI Taxonomy" id="5693"/>
    <lineage>
        <taxon>Eukaryota</taxon>
        <taxon>Discoba</taxon>
        <taxon>Euglenozoa</taxon>
        <taxon>Kinetoplastea</taxon>
        <taxon>Metakinetoplastina</taxon>
        <taxon>Trypanosomatida</taxon>
        <taxon>Trypanosomatidae</taxon>
        <taxon>Trypanosoma</taxon>
        <taxon>Schizotrypanum</taxon>
    </lineage>
</organism>
<dbReference type="VEuPathDB" id="TriTrypDB:TCSYLVIO_001720"/>
<dbReference type="VEuPathDB" id="TriTrypDB:TcBrA4_0089350"/>